<keyword evidence="2" id="KW-1185">Reference proteome</keyword>
<reference evidence="1 2" key="1">
    <citation type="submission" date="2018-05" db="EMBL/GenBank/DDBJ databases">
        <title>Lujinxingia marina gen. nov. sp. nov., a new facultative anaerobic member of the class Deltaproteobacteria, and proposal of Lujinxingaceae fam. nov.</title>
        <authorList>
            <person name="Li C.-M."/>
        </authorList>
    </citation>
    <scope>NUCLEOTIDE SEQUENCE [LARGE SCALE GENOMIC DNA]</scope>
    <source>
        <strain evidence="1 2">B210</strain>
    </source>
</reference>
<name>A0A328C3H2_9DELT</name>
<gene>
    <name evidence="1" type="ORF">DL240_17420</name>
</gene>
<sequence>MTSQTTTHRGRVEMEMMQQKSLDQVMVMVMVMVMVTEREKGPETSALRTETPFCWAAGGSRIEL</sequence>
<evidence type="ECO:0000313" key="1">
    <source>
        <dbReference type="EMBL" id="RAL20361.1"/>
    </source>
</evidence>
<dbReference type="AlphaFoldDB" id="A0A328C3H2"/>
<evidence type="ECO:0000313" key="2">
    <source>
        <dbReference type="Proteomes" id="UP000249169"/>
    </source>
</evidence>
<dbReference type="EMBL" id="QHKO01000011">
    <property type="protein sequence ID" value="RAL20361.1"/>
    <property type="molecule type" value="Genomic_DNA"/>
</dbReference>
<dbReference type="Proteomes" id="UP000249169">
    <property type="component" value="Unassembled WGS sequence"/>
</dbReference>
<comment type="caution">
    <text evidence="1">The sequence shown here is derived from an EMBL/GenBank/DDBJ whole genome shotgun (WGS) entry which is preliminary data.</text>
</comment>
<proteinExistence type="predicted"/>
<accession>A0A328C3H2</accession>
<organism evidence="1 2">
    <name type="scientific">Lujinxingia litoralis</name>
    <dbReference type="NCBI Taxonomy" id="2211119"/>
    <lineage>
        <taxon>Bacteria</taxon>
        <taxon>Deltaproteobacteria</taxon>
        <taxon>Bradymonadales</taxon>
        <taxon>Lujinxingiaceae</taxon>
        <taxon>Lujinxingia</taxon>
    </lineage>
</organism>
<protein>
    <submittedName>
        <fullName evidence="1">Uncharacterized protein</fullName>
    </submittedName>
</protein>